<dbReference type="Pfam" id="PF13229">
    <property type="entry name" value="Beta_helix"/>
    <property type="match status" value="3"/>
</dbReference>
<evidence type="ECO:0000256" key="1">
    <source>
        <dbReference type="ARBA" id="ARBA00022737"/>
    </source>
</evidence>
<feature type="domain" description="Right handed beta helix" evidence="3">
    <location>
        <begin position="724"/>
        <end position="840"/>
    </location>
</feature>
<evidence type="ECO:0000259" key="3">
    <source>
        <dbReference type="Pfam" id="PF13229"/>
    </source>
</evidence>
<keyword evidence="5" id="KW-1185">Reference proteome</keyword>
<keyword evidence="4" id="KW-0346">Stress response</keyword>
<gene>
    <name evidence="4" type="ORF">Ctob_003005</name>
</gene>
<dbReference type="InterPro" id="IPR011050">
    <property type="entry name" value="Pectin_lyase_fold/virulence"/>
</dbReference>
<evidence type="ECO:0000313" key="5">
    <source>
        <dbReference type="Proteomes" id="UP000037460"/>
    </source>
</evidence>
<dbReference type="PANTHER" id="PTHR22990:SF15">
    <property type="entry name" value="F-BOX ONLY PROTEIN 10"/>
    <property type="match status" value="1"/>
</dbReference>
<proteinExistence type="predicted"/>
<dbReference type="SMART" id="SM00710">
    <property type="entry name" value="PbH1"/>
    <property type="match status" value="12"/>
</dbReference>
<name>A0A0M0JA63_9EUKA</name>
<dbReference type="InterPro" id="IPR006626">
    <property type="entry name" value="PbH1"/>
</dbReference>
<feature type="compositionally biased region" description="Gly residues" evidence="2">
    <location>
        <begin position="1041"/>
        <end position="1054"/>
    </location>
</feature>
<reference evidence="5" key="1">
    <citation type="journal article" date="2015" name="PLoS Genet.">
        <title>Genome Sequence and Transcriptome Analyses of Chrysochromulina tobin: Metabolic Tools for Enhanced Algal Fitness in the Prominent Order Prymnesiales (Haptophyceae).</title>
        <authorList>
            <person name="Hovde B.T."/>
            <person name="Deodato C.R."/>
            <person name="Hunsperger H.M."/>
            <person name="Ryken S.A."/>
            <person name="Yost W."/>
            <person name="Jha R.K."/>
            <person name="Patterson J."/>
            <person name="Monnat R.J. Jr."/>
            <person name="Barlow S.B."/>
            <person name="Starkenburg S.R."/>
            <person name="Cattolico R.A."/>
        </authorList>
    </citation>
    <scope>NUCLEOTIDE SEQUENCE</scope>
    <source>
        <strain evidence="5">CCMP291</strain>
    </source>
</reference>
<organism evidence="4 5">
    <name type="scientific">Chrysochromulina tobinii</name>
    <dbReference type="NCBI Taxonomy" id="1460289"/>
    <lineage>
        <taxon>Eukaryota</taxon>
        <taxon>Haptista</taxon>
        <taxon>Haptophyta</taxon>
        <taxon>Prymnesiophyceae</taxon>
        <taxon>Prymnesiales</taxon>
        <taxon>Chrysochromulinaceae</taxon>
        <taxon>Chrysochromulina</taxon>
    </lineage>
</organism>
<accession>A0A0M0JA63</accession>
<protein>
    <submittedName>
        <fullName evidence="4">Heat shock protein 70</fullName>
    </submittedName>
</protein>
<dbReference type="SUPFAM" id="SSF51126">
    <property type="entry name" value="Pectin lyase-like"/>
    <property type="match status" value="2"/>
</dbReference>
<feature type="region of interest" description="Disordered" evidence="2">
    <location>
        <begin position="1027"/>
        <end position="1054"/>
    </location>
</feature>
<dbReference type="InterPro" id="IPR039448">
    <property type="entry name" value="Beta_helix"/>
</dbReference>
<dbReference type="Gene3D" id="2.160.20.10">
    <property type="entry name" value="Single-stranded right-handed beta-helix, Pectin lyase-like"/>
    <property type="match status" value="3"/>
</dbReference>
<feature type="domain" description="Right handed beta helix" evidence="3">
    <location>
        <begin position="1160"/>
        <end position="1276"/>
    </location>
</feature>
<sequence>MLYEVNAEVTDLGVGNTMEDFSFQITFDTHVHPDYEQGVALNYDSNSTVRFTLYESLYINASWDAATSSYLDWTRPLPDLTNPGTFLNMLNPNEKVSVTLSGGNDWDVETRRHRLTWGFGNNGAGVLNADCTKRPLLRALYIGVQCLSGFAFPQGACTADMTIRPQLYDCRAYCPFTVEVRAIPRRLTSDVPVRTLVGPGQWQTFEVVVGEYDLLELTIDRADYDNTTYPESWQDGFSGRAWLSKGSCIRGATLVETEHFGYCPHGNSYANHMCTHERNWSIDVVFPPSQLAGGPNATYVLDVHVAPELGVLDDRGYQAQLADLAREYELLENSLHYPTQLQIRARIAAKQAVATMLNKANADWRRRWLMRMCTSPAEAGTYYLTIWGNPAMDLQAHSEVTSYRVNTPTNFPTAFTLRRGAAPTATVFDVKVVYPQPMRIAMSACNVDEAQAWHLKVSLDPTVSATEIYFTLTATLEDATHALGDSLSGFVCCDQYKYYAFTSVHERVAPSVAMNVTSGRLKAIYWRYDSCPVEPRHVVSGSCIGWCIVDWYRIFSSNIGTPRFKSSSTLTVPYGMGELPDKRRGGRWYLGIQALEGPATFTAITTYKGPPPIVGQNGLPLHPVSGGIYGASRPIFRVPSEHATVAAALALASEVRGTVVIGAGVFREAATLKVCAGVTVEGIGEATVLESATHTVIACADGAERVANMCIRQIDDDTTEPVFGIELRGKTVVERCQISARSRTKNSAGVLARGSSSAPTLRGCTVHDCGQSGVLLATGARSSLLQCTLRSCGGCASLVLGNCVLDLEGCVLTGCAESAVLVVGHAAATLVGCKLVGNGGGAGLATVSIKAAGGASGRLGMRDCIVAEGSGVGVQLSDGAEASIAKCSIRGCVKAGVAAKAAGKLQLLDCDISEGAAAGVLVMLPGPSAMIKGNTLRANGKAALQVSAGASPTLHSNRILDGHGPGIYIFDGAAAQLLHNHISGCAGPGIKVEGSAPLLERNTVCAGADVGIVISGTVPRAGGAPDECAAHAGSTEEYTGTGDGTGTGTGTGTGGVLLVERVSAETSNAMRAKESTGSAQGGAADEIGALKQPAPEAALKKALAHEVDVRAVETAPSCAPSLTTAQVATAQQRPASMADRLAAAAAAASAAAAERAARREAQLRGNEVYGNAKCGLLITSGACPWVEGNLFRDGMAAGVLVNAKGGGVLRGNELRGHAKTELQLTDAGTAPHVDNNLMHASQAGGILVFGGAGGLFRSNTVYSNASANVRLAEGSDGALRG</sequence>
<dbReference type="InterPro" id="IPR012334">
    <property type="entry name" value="Pectin_lyas_fold"/>
</dbReference>
<dbReference type="InterPro" id="IPR051550">
    <property type="entry name" value="SCF-Subunits/Alg-Epimerases"/>
</dbReference>
<evidence type="ECO:0000256" key="2">
    <source>
        <dbReference type="SAM" id="MobiDB-lite"/>
    </source>
</evidence>
<evidence type="ECO:0000313" key="4">
    <source>
        <dbReference type="EMBL" id="KOO23118.1"/>
    </source>
</evidence>
<dbReference type="EMBL" id="JWZX01003219">
    <property type="protein sequence ID" value="KOO23118.1"/>
    <property type="molecule type" value="Genomic_DNA"/>
</dbReference>
<feature type="domain" description="Right handed beta helix" evidence="3">
    <location>
        <begin position="859"/>
        <end position="1003"/>
    </location>
</feature>
<dbReference type="Proteomes" id="UP000037460">
    <property type="component" value="Unassembled WGS sequence"/>
</dbReference>
<keyword evidence="1" id="KW-0677">Repeat</keyword>
<comment type="caution">
    <text evidence="4">The sequence shown here is derived from an EMBL/GenBank/DDBJ whole genome shotgun (WGS) entry which is preliminary data.</text>
</comment>
<dbReference type="PANTHER" id="PTHR22990">
    <property type="entry name" value="F-BOX ONLY PROTEIN"/>
    <property type="match status" value="1"/>
</dbReference>